<dbReference type="PANTHER" id="PTHR30287">
    <property type="entry name" value="MEMBRANE COMPONENT OF PREDICTED ABC SUPERFAMILY METABOLITE UPTAKE TRANSPORTER"/>
    <property type="match status" value="1"/>
</dbReference>
<evidence type="ECO:0000313" key="10">
    <source>
        <dbReference type="Proteomes" id="UP000529417"/>
    </source>
</evidence>
<feature type="transmembrane region" description="Helical" evidence="6">
    <location>
        <begin position="228"/>
        <end position="249"/>
    </location>
</feature>
<keyword evidence="5 6" id="KW-0472">Membrane</keyword>
<evidence type="ECO:0000256" key="2">
    <source>
        <dbReference type="ARBA" id="ARBA00022475"/>
    </source>
</evidence>
<comment type="subcellular location">
    <subcellularLocation>
        <location evidence="1">Cell membrane</location>
        <topology evidence="1">Multi-pass membrane protein</topology>
    </subcellularLocation>
</comment>
<dbReference type="Pfam" id="PF12704">
    <property type="entry name" value="MacB_PCD"/>
    <property type="match status" value="1"/>
</dbReference>
<evidence type="ECO:0000256" key="1">
    <source>
        <dbReference type="ARBA" id="ARBA00004651"/>
    </source>
</evidence>
<feature type="transmembrane region" description="Helical" evidence="6">
    <location>
        <begin position="448"/>
        <end position="470"/>
    </location>
</feature>
<name>A0A7Z0HYS5_9RHOB</name>
<dbReference type="GO" id="GO:0005886">
    <property type="term" value="C:plasma membrane"/>
    <property type="evidence" value="ECO:0007669"/>
    <property type="project" value="UniProtKB-SubCell"/>
</dbReference>
<feature type="transmembrane region" description="Helical" evidence="6">
    <location>
        <begin position="717"/>
        <end position="746"/>
    </location>
</feature>
<gene>
    <name evidence="9" type="ORF">HUK65_06810</name>
</gene>
<feature type="domain" description="MacB-like periplasmic core" evidence="8">
    <location>
        <begin position="448"/>
        <end position="607"/>
    </location>
</feature>
<reference evidence="9 10" key="1">
    <citation type="journal article" date="2000" name="Arch. Microbiol.">
        <title>Rhodobaca bogoriensis gen. nov. and sp. nov., an alkaliphilic purple nonsulfur bacterium from African Rift Valley soda lakes.</title>
        <authorList>
            <person name="Milford A.D."/>
            <person name="Achenbach L.A."/>
            <person name="Jung D.O."/>
            <person name="Madigan M.T."/>
        </authorList>
    </citation>
    <scope>NUCLEOTIDE SEQUENCE [LARGE SCALE GENOMIC DNA]</scope>
    <source>
        <strain evidence="9 10">2376</strain>
    </source>
</reference>
<comment type="caution">
    <text evidence="9">The sequence shown here is derived from an EMBL/GenBank/DDBJ whole genome shotgun (WGS) entry which is preliminary data.</text>
</comment>
<keyword evidence="10" id="KW-1185">Reference proteome</keyword>
<dbReference type="PANTHER" id="PTHR30287:SF2">
    <property type="entry name" value="BLL1001 PROTEIN"/>
    <property type="match status" value="1"/>
</dbReference>
<feature type="domain" description="ABC3 transporter permease C-terminal" evidence="7">
    <location>
        <begin position="672"/>
        <end position="789"/>
    </location>
</feature>
<dbReference type="EMBL" id="JACBXS010000010">
    <property type="protein sequence ID" value="NYS24700.1"/>
    <property type="molecule type" value="Genomic_DNA"/>
</dbReference>
<accession>A0A7Z0HYS5</accession>
<feature type="transmembrane region" description="Helical" evidence="6">
    <location>
        <begin position="370"/>
        <end position="389"/>
    </location>
</feature>
<feature type="transmembrane region" description="Helical" evidence="6">
    <location>
        <begin position="324"/>
        <end position="349"/>
    </location>
</feature>
<feature type="domain" description="ABC3 transporter permease C-terminal" evidence="7">
    <location>
        <begin position="228"/>
        <end position="351"/>
    </location>
</feature>
<dbReference type="InterPro" id="IPR038766">
    <property type="entry name" value="Membrane_comp_ABC_pdt"/>
</dbReference>
<dbReference type="RefSeq" id="WP_179905401.1">
    <property type="nucleotide sequence ID" value="NZ_JACBXS010000010.1"/>
</dbReference>
<dbReference type="InterPro" id="IPR025857">
    <property type="entry name" value="MacB_PCD"/>
</dbReference>
<evidence type="ECO:0000256" key="3">
    <source>
        <dbReference type="ARBA" id="ARBA00022692"/>
    </source>
</evidence>
<sequence length="801" mass="83842">MTRAALGALFGHWRRSPLQLVMLLAGLALATALWSGVQALNSEARSAYARAASLLGEAELARLEATAGGGVALEDFAALRRAGWQVSPVLEGRAELGGQRVTVLGIDPLSAPPQGAAGTALAVADPVAFLRAPWLGFAHPQTVSELSDPGFEILPSAAVPVGTVMVDIGLAQTLLGGLARPDRLLIHPDQPATLPPLSEIAPGLQRIDPGAEDDLAALTGSFHLNLTAFGLLSFAVGLFIVHSAVGLAFEQRRTMLRTLRALGLPLRRLVGLMAAELLVLALLAGLVGLALGYAVAAALLPDVAASLRGLYGAPVPGTLRFDPLWALAGLGMALGGALLAGGQSLWQMWRMPVLAPAQPRAWAVASARTLRWQGAAAVALAGVALALALTGEGLVAGFILLGALLLSAALAVPPVLAGIVALAGRGARGPLAQWVWADARQQLPRLQLALMALMLALAANIGVSTMVGSFRATFIGWLDQRLVAEAYVTARDEAEAAALRAFLKPRVEAILPVWRAEATVAGHPALVYGTRDHASYRDHWPLLAAGADPWDRLAEGRGVLVNEQLARRADLWPGAEVDLPAAGRFQVVGVYSDYGNPRGQVMLGLDQFVQAYPDAPRLQHALRLPVAEVPALLAEVQDRFAIPSTLMSDQASAKALSLTIFERTFAVTRALNVLTLSVAALALFATLATLSGMRLVQLAPLWALGLTRRRLAVLDAARTLALAALTALLALPVGVLLAQVLLAVINVQAFGWRLPLMLFPGDWARLIGWALLASAAAALLPALRLARSAPGDLLRGFSAER</sequence>
<feature type="transmembrane region" description="Helical" evidence="6">
    <location>
        <begin position="269"/>
        <end position="300"/>
    </location>
</feature>
<dbReference type="AlphaFoldDB" id="A0A7Z0HYS5"/>
<organism evidence="9 10">
    <name type="scientific">Rhabdonatronobacter sediminivivens</name>
    <dbReference type="NCBI Taxonomy" id="2743469"/>
    <lineage>
        <taxon>Bacteria</taxon>
        <taxon>Pseudomonadati</taxon>
        <taxon>Pseudomonadota</taxon>
        <taxon>Alphaproteobacteria</taxon>
        <taxon>Rhodobacterales</taxon>
        <taxon>Paracoccaceae</taxon>
        <taxon>Rhabdonatronobacter</taxon>
    </lineage>
</organism>
<feature type="transmembrane region" description="Helical" evidence="6">
    <location>
        <begin position="395"/>
        <end position="423"/>
    </location>
</feature>
<keyword evidence="3 6" id="KW-0812">Transmembrane</keyword>
<protein>
    <submittedName>
        <fullName evidence="9">FtsX-like permease family protein</fullName>
    </submittedName>
</protein>
<evidence type="ECO:0000256" key="5">
    <source>
        <dbReference type="ARBA" id="ARBA00023136"/>
    </source>
</evidence>
<dbReference type="InterPro" id="IPR003838">
    <property type="entry name" value="ABC3_permease_C"/>
</dbReference>
<evidence type="ECO:0000313" key="9">
    <source>
        <dbReference type="EMBL" id="NYS24700.1"/>
    </source>
</evidence>
<keyword evidence="2" id="KW-1003">Cell membrane</keyword>
<keyword evidence="4 6" id="KW-1133">Transmembrane helix</keyword>
<proteinExistence type="predicted"/>
<evidence type="ECO:0000259" key="7">
    <source>
        <dbReference type="Pfam" id="PF02687"/>
    </source>
</evidence>
<evidence type="ECO:0000256" key="6">
    <source>
        <dbReference type="SAM" id="Phobius"/>
    </source>
</evidence>
<evidence type="ECO:0000256" key="4">
    <source>
        <dbReference type="ARBA" id="ARBA00022989"/>
    </source>
</evidence>
<feature type="transmembrane region" description="Helical" evidence="6">
    <location>
        <begin position="766"/>
        <end position="786"/>
    </location>
</feature>
<dbReference type="Proteomes" id="UP000529417">
    <property type="component" value="Unassembled WGS sequence"/>
</dbReference>
<feature type="transmembrane region" description="Helical" evidence="6">
    <location>
        <begin position="673"/>
        <end position="696"/>
    </location>
</feature>
<evidence type="ECO:0000259" key="8">
    <source>
        <dbReference type="Pfam" id="PF12704"/>
    </source>
</evidence>
<dbReference type="Pfam" id="PF02687">
    <property type="entry name" value="FtsX"/>
    <property type="match status" value="2"/>
</dbReference>